<comment type="caution">
    <text evidence="6">The sequence shown here is derived from an EMBL/GenBank/DDBJ whole genome shotgun (WGS) entry which is preliminary data.</text>
</comment>
<evidence type="ECO:0000313" key="6">
    <source>
        <dbReference type="EMBL" id="MBU3078762.1"/>
    </source>
</evidence>
<evidence type="ECO:0000313" key="7">
    <source>
        <dbReference type="Proteomes" id="UP000776276"/>
    </source>
</evidence>
<protein>
    <submittedName>
        <fullName evidence="6">ABC transporter substrate-binding protein</fullName>
    </submittedName>
</protein>
<proteinExistence type="predicted"/>
<keyword evidence="4" id="KW-0997">Cell inner membrane</keyword>
<keyword evidence="5" id="KW-0472">Membrane</keyword>
<dbReference type="Pfam" id="PF13379">
    <property type="entry name" value="NMT1_2"/>
    <property type="match status" value="1"/>
</dbReference>
<evidence type="ECO:0000256" key="1">
    <source>
        <dbReference type="ARBA" id="ARBA00004308"/>
    </source>
</evidence>
<dbReference type="PANTHER" id="PTHR30024">
    <property type="entry name" value="ALIPHATIC SULFONATES-BINDING PROTEIN-RELATED"/>
    <property type="match status" value="1"/>
</dbReference>
<keyword evidence="7" id="KW-1185">Reference proteome</keyword>
<reference evidence="6 7" key="1">
    <citation type="submission" date="2021-06" db="EMBL/GenBank/DDBJ databases">
        <title>Sphingomonas sp. XMGL2, whole genome shotgun sequencing project.</title>
        <authorList>
            <person name="Zhao G."/>
            <person name="Shen L."/>
        </authorList>
    </citation>
    <scope>NUCLEOTIDE SEQUENCE [LARGE SCALE GENOMIC DNA]</scope>
    <source>
        <strain evidence="6 7">XMGL2</strain>
    </source>
</reference>
<dbReference type="Proteomes" id="UP000776276">
    <property type="component" value="Unassembled WGS sequence"/>
</dbReference>
<evidence type="ECO:0000256" key="2">
    <source>
        <dbReference type="ARBA" id="ARBA00022448"/>
    </source>
</evidence>
<keyword evidence="3" id="KW-1003">Cell membrane</keyword>
<dbReference type="EMBL" id="JAHKRT010000006">
    <property type="protein sequence ID" value="MBU3078762.1"/>
    <property type="molecule type" value="Genomic_DNA"/>
</dbReference>
<dbReference type="RefSeq" id="WP_216325489.1">
    <property type="nucleotide sequence ID" value="NZ_JAHKRT010000006.1"/>
</dbReference>
<comment type="subcellular location">
    <subcellularLocation>
        <location evidence="1">Endomembrane system</location>
    </subcellularLocation>
</comment>
<dbReference type="CDD" id="cd13553">
    <property type="entry name" value="PBP2_NrtA_CpmA_like"/>
    <property type="match status" value="1"/>
</dbReference>
<organism evidence="6 7">
    <name type="scientific">Sphingomonas quercus</name>
    <dbReference type="NCBI Taxonomy" id="2842451"/>
    <lineage>
        <taxon>Bacteria</taxon>
        <taxon>Pseudomonadati</taxon>
        <taxon>Pseudomonadota</taxon>
        <taxon>Alphaproteobacteria</taxon>
        <taxon>Sphingomonadales</taxon>
        <taxon>Sphingomonadaceae</taxon>
        <taxon>Sphingomonas</taxon>
    </lineage>
</organism>
<keyword evidence="2" id="KW-0813">Transport</keyword>
<evidence type="ECO:0000256" key="5">
    <source>
        <dbReference type="ARBA" id="ARBA00023136"/>
    </source>
</evidence>
<evidence type="ECO:0000256" key="4">
    <source>
        <dbReference type="ARBA" id="ARBA00022519"/>
    </source>
</evidence>
<gene>
    <name evidence="6" type="ORF">KOF26_12875</name>
</gene>
<accession>A0ABS6BLP7</accession>
<evidence type="ECO:0000256" key="3">
    <source>
        <dbReference type="ARBA" id="ARBA00022475"/>
    </source>
</evidence>
<name>A0ABS6BLP7_9SPHN</name>
<sequence>MTPLSIAFLPLTDSAPLIVARERGFAEAEDIALSLMRDTSWATARDRLVYGQVQCAHMLAPLAVAVTLGLSQASCPIAAPFKLNDNGNALTLSAELAAALDPDRRARVQDPIATAHDFAAAIGLHRRKPIIGIVHRFSSHALMLRYWLAYAGVDPDRDVTLRVLPPSLMVQALSLGEIDGFIAGEPWSSVAVAEGIGEIAAAGVNIWQRGVEKVLATRADWAEANGETLGRLLRALDRAAAWCDDPANHEELAALLARPDHVGQPAELILHALSGRMPLTQGGEIAALPNFLLFHHGAANFPWRSQALWIYSQFVRWRMVAPGPENERAAAGVFRSDLYRSALAGRGVAMPGASMKVEGALATPLAAASHEGSLTLAPDRFFDGLAFDPQDVEGYLRGLHAT</sequence>
<dbReference type="PANTHER" id="PTHR30024:SF43">
    <property type="entry name" value="BLL4572 PROTEIN"/>
    <property type="match status" value="1"/>
</dbReference>
<dbReference type="InterPro" id="IPR044527">
    <property type="entry name" value="NrtA/CpmA_ABC-bd_dom"/>
</dbReference>